<evidence type="ECO:0000313" key="2">
    <source>
        <dbReference type="EMBL" id="MED6253574.1"/>
    </source>
</evidence>
<accession>A0ABU7BVD9</accession>
<organism evidence="2 3">
    <name type="scientific">Ataeniobius toweri</name>
    <dbReference type="NCBI Taxonomy" id="208326"/>
    <lineage>
        <taxon>Eukaryota</taxon>
        <taxon>Metazoa</taxon>
        <taxon>Chordata</taxon>
        <taxon>Craniata</taxon>
        <taxon>Vertebrata</taxon>
        <taxon>Euteleostomi</taxon>
        <taxon>Actinopterygii</taxon>
        <taxon>Neopterygii</taxon>
        <taxon>Teleostei</taxon>
        <taxon>Neoteleostei</taxon>
        <taxon>Acanthomorphata</taxon>
        <taxon>Ovalentaria</taxon>
        <taxon>Atherinomorphae</taxon>
        <taxon>Cyprinodontiformes</taxon>
        <taxon>Goodeidae</taxon>
        <taxon>Ataeniobius</taxon>
    </lineage>
</organism>
<name>A0ABU7BVD9_9TELE</name>
<dbReference type="EMBL" id="JAHUTI010068860">
    <property type="protein sequence ID" value="MED6253574.1"/>
    <property type="molecule type" value="Genomic_DNA"/>
</dbReference>
<sequence>MTSVFFHSCFSFVLKKWCLGSSGTDCWSRRDPACLFVWPPSCGLQNVTVQLAHTFSLLVSPHTITGIPPQESHLHASSQSMPFPCQTGGFYASTINENMIIIKYSAAMHVMQL</sequence>
<keyword evidence="1" id="KW-0732">Signal</keyword>
<protein>
    <submittedName>
        <fullName evidence="2">Uncharacterized protein</fullName>
    </submittedName>
</protein>
<dbReference type="Proteomes" id="UP001345963">
    <property type="component" value="Unassembled WGS sequence"/>
</dbReference>
<keyword evidence="3" id="KW-1185">Reference proteome</keyword>
<comment type="caution">
    <text evidence="2">The sequence shown here is derived from an EMBL/GenBank/DDBJ whole genome shotgun (WGS) entry which is preliminary data.</text>
</comment>
<proteinExistence type="predicted"/>
<gene>
    <name evidence="2" type="ORF">ATANTOWER_006840</name>
</gene>
<evidence type="ECO:0000313" key="3">
    <source>
        <dbReference type="Proteomes" id="UP001345963"/>
    </source>
</evidence>
<reference evidence="2 3" key="1">
    <citation type="submission" date="2021-07" db="EMBL/GenBank/DDBJ databases">
        <authorList>
            <person name="Palmer J.M."/>
        </authorList>
    </citation>
    <scope>NUCLEOTIDE SEQUENCE [LARGE SCALE GENOMIC DNA]</scope>
    <source>
        <strain evidence="2 3">AT_MEX2019</strain>
        <tissue evidence="2">Muscle</tissue>
    </source>
</reference>
<feature type="chain" id="PRO_5045569050" evidence="1">
    <location>
        <begin position="21"/>
        <end position="113"/>
    </location>
</feature>
<evidence type="ECO:0000256" key="1">
    <source>
        <dbReference type="SAM" id="SignalP"/>
    </source>
</evidence>
<feature type="signal peptide" evidence="1">
    <location>
        <begin position="1"/>
        <end position="20"/>
    </location>
</feature>